<dbReference type="EMBL" id="CP006843">
    <property type="protein sequence ID" value="AHW65688.1"/>
    <property type="molecule type" value="Genomic_DNA"/>
</dbReference>
<comment type="similarity">
    <text evidence="1">Belongs to the site-specific recombinase resolvase family.</text>
</comment>
<proteinExistence type="inferred from homology"/>
<dbReference type="SUPFAM" id="SSF53041">
    <property type="entry name" value="Resolvase-like"/>
    <property type="match status" value="1"/>
</dbReference>
<dbReference type="SUPFAM" id="SSF46689">
    <property type="entry name" value="Homeodomain-like"/>
    <property type="match status" value="1"/>
</dbReference>
<reference evidence="3 4" key="1">
    <citation type="journal article" date="2015" name="Int. J. Syst. Evol. Microbiol.">
        <title>Revisiting Corynebacterium glyciniphilum (ex Kubota et al., 1972) sp. nov., nom. rev., isolated from putrefied banana.</title>
        <authorList>
            <person name="Al-Dilaimi A."/>
            <person name="Bednarz H."/>
            <person name="Lomker A."/>
            <person name="Niehaus K."/>
            <person name="Kalinowski J."/>
            <person name="Ruckert C."/>
        </authorList>
    </citation>
    <scope>NUCLEOTIDE SEQUENCE [LARGE SCALE GENOMIC DNA]</scope>
    <source>
        <strain evidence="3">AJ 3170</strain>
        <plasmid evidence="4">Plasmid pCgly1</plasmid>
    </source>
</reference>
<protein>
    <recommendedName>
        <fullName evidence="2">Resolvase/invertase-type recombinase catalytic domain-containing protein</fullName>
    </recommendedName>
</protein>
<accession>X5DR49</accession>
<keyword evidence="4" id="KW-1185">Reference proteome</keyword>
<dbReference type="GO" id="GO:0003677">
    <property type="term" value="F:DNA binding"/>
    <property type="evidence" value="ECO:0007669"/>
    <property type="project" value="InterPro"/>
</dbReference>
<geneLocation type="plasmid" evidence="3 4">
    <name>pCgly1</name>
</geneLocation>
<dbReference type="Gene3D" id="3.40.50.1390">
    <property type="entry name" value="Resolvase, N-terminal catalytic domain"/>
    <property type="match status" value="1"/>
</dbReference>
<dbReference type="KEGG" id="cgy:CGLY_16575"/>
<dbReference type="Pfam" id="PF00239">
    <property type="entry name" value="Resolvase"/>
    <property type="match status" value="1"/>
</dbReference>
<evidence type="ECO:0000256" key="1">
    <source>
        <dbReference type="ARBA" id="ARBA00009913"/>
    </source>
</evidence>
<dbReference type="Gene3D" id="1.10.10.60">
    <property type="entry name" value="Homeodomain-like"/>
    <property type="match status" value="1"/>
</dbReference>
<dbReference type="InterPro" id="IPR006120">
    <property type="entry name" value="Resolvase_HTH_dom"/>
</dbReference>
<dbReference type="CDD" id="cd00569">
    <property type="entry name" value="HTH_Hin_like"/>
    <property type="match status" value="1"/>
</dbReference>
<dbReference type="Pfam" id="PF02796">
    <property type="entry name" value="HTH_7"/>
    <property type="match status" value="1"/>
</dbReference>
<dbReference type="InterPro" id="IPR050639">
    <property type="entry name" value="SSR_resolvase"/>
</dbReference>
<dbReference type="InterPro" id="IPR036162">
    <property type="entry name" value="Resolvase-like_N_sf"/>
</dbReference>
<evidence type="ECO:0000313" key="3">
    <source>
        <dbReference type="EMBL" id="AHW65688.1"/>
    </source>
</evidence>
<dbReference type="PANTHER" id="PTHR30461:SF26">
    <property type="entry name" value="RESOLVASE HOMOLOG YNEB"/>
    <property type="match status" value="1"/>
</dbReference>
<keyword evidence="3" id="KW-0614">Plasmid</keyword>
<dbReference type="PANTHER" id="PTHR30461">
    <property type="entry name" value="DNA-INVERTASE FROM LAMBDOID PROPHAGE"/>
    <property type="match status" value="1"/>
</dbReference>
<organism evidence="3 4">
    <name type="scientific">Corynebacterium glyciniphilum AJ 3170</name>
    <dbReference type="NCBI Taxonomy" id="1404245"/>
    <lineage>
        <taxon>Bacteria</taxon>
        <taxon>Bacillati</taxon>
        <taxon>Actinomycetota</taxon>
        <taxon>Actinomycetes</taxon>
        <taxon>Mycobacteriales</taxon>
        <taxon>Corynebacteriaceae</taxon>
        <taxon>Corynebacterium</taxon>
    </lineage>
</organism>
<evidence type="ECO:0000313" key="4">
    <source>
        <dbReference type="Proteomes" id="UP000023703"/>
    </source>
</evidence>
<dbReference type="PROSITE" id="PS51736">
    <property type="entry name" value="RECOMBINASES_3"/>
    <property type="match status" value="1"/>
</dbReference>
<dbReference type="InterPro" id="IPR009057">
    <property type="entry name" value="Homeodomain-like_sf"/>
</dbReference>
<dbReference type="GO" id="GO:0000150">
    <property type="term" value="F:DNA strand exchange activity"/>
    <property type="evidence" value="ECO:0007669"/>
    <property type="project" value="InterPro"/>
</dbReference>
<evidence type="ECO:0000259" key="2">
    <source>
        <dbReference type="PROSITE" id="PS51736"/>
    </source>
</evidence>
<dbReference type="AlphaFoldDB" id="X5DR49"/>
<gene>
    <name evidence="3" type="ORF">CGLY_16575</name>
</gene>
<dbReference type="Proteomes" id="UP000023703">
    <property type="component" value="Plasmid pCgly1"/>
</dbReference>
<dbReference type="HOGENOM" id="CLU_010686_9_1_11"/>
<dbReference type="eggNOG" id="COG1961">
    <property type="taxonomic scope" value="Bacteria"/>
</dbReference>
<name>X5DR49_9CORY</name>
<dbReference type="InterPro" id="IPR006119">
    <property type="entry name" value="Resolv_N"/>
</dbReference>
<sequence>MAIVDELADRGVKVEFIDTPQLNVTSKEGRAMLTIFAAFAQLEREGIKERQREGIEVAKKAGKYRKQARLTIGDVARARQLVATGVPKARIARELGVSRPTLYDALAGRGVYADGGSRNTDDSEIALE</sequence>
<feature type="domain" description="Resolvase/invertase-type recombinase catalytic" evidence="2">
    <location>
        <begin position="1"/>
        <end position="62"/>
    </location>
</feature>